<dbReference type="PROSITE" id="PS51007">
    <property type="entry name" value="CYTC"/>
    <property type="match status" value="1"/>
</dbReference>
<reference evidence="7 8" key="1">
    <citation type="submission" date="2016-11" db="EMBL/GenBank/DDBJ databases">
        <authorList>
            <person name="Jaros S."/>
            <person name="Januszkiewicz K."/>
            <person name="Wedrychowicz H."/>
        </authorList>
    </citation>
    <scope>NUCLEOTIDE SEQUENCE [LARGE SCALE GENOMIC DNA]</scope>
    <source>
        <strain evidence="7 8">GAS138</strain>
    </source>
</reference>
<dbReference type="GO" id="GO:0046872">
    <property type="term" value="F:metal ion binding"/>
    <property type="evidence" value="ECO:0007669"/>
    <property type="project" value="UniProtKB-KW"/>
</dbReference>
<feature type="chain" id="PRO_5011979749" evidence="5">
    <location>
        <begin position="24"/>
        <end position="124"/>
    </location>
</feature>
<organism evidence="7 8">
    <name type="scientific">Bradyrhizobium erythrophlei</name>
    <dbReference type="NCBI Taxonomy" id="1437360"/>
    <lineage>
        <taxon>Bacteria</taxon>
        <taxon>Pseudomonadati</taxon>
        <taxon>Pseudomonadota</taxon>
        <taxon>Alphaproteobacteria</taxon>
        <taxon>Hyphomicrobiales</taxon>
        <taxon>Nitrobacteraceae</taxon>
        <taxon>Bradyrhizobium</taxon>
    </lineage>
</organism>
<dbReference type="EMBL" id="LT670817">
    <property type="protein sequence ID" value="SHH67674.1"/>
    <property type="molecule type" value="Genomic_DNA"/>
</dbReference>
<evidence type="ECO:0000256" key="5">
    <source>
        <dbReference type="SAM" id="SignalP"/>
    </source>
</evidence>
<keyword evidence="2 4" id="KW-0479">Metal-binding</keyword>
<evidence type="ECO:0000313" key="7">
    <source>
        <dbReference type="EMBL" id="SHH67674.1"/>
    </source>
</evidence>
<gene>
    <name evidence="7" type="ORF">SAMN05443248_5646</name>
</gene>
<evidence type="ECO:0000256" key="4">
    <source>
        <dbReference type="PROSITE-ProRule" id="PRU00433"/>
    </source>
</evidence>
<protein>
    <submittedName>
        <fullName evidence="7">Cytochrome C oxidase, cbb3-type, subunit III</fullName>
    </submittedName>
</protein>
<keyword evidence="5" id="KW-0732">Signal</keyword>
<keyword evidence="3 4" id="KW-0408">Iron</keyword>
<dbReference type="SUPFAM" id="SSF46626">
    <property type="entry name" value="Cytochrome c"/>
    <property type="match status" value="1"/>
</dbReference>
<evidence type="ECO:0000313" key="8">
    <source>
        <dbReference type="Proteomes" id="UP000189796"/>
    </source>
</evidence>
<name>A0A1M5UXQ8_9BRAD</name>
<feature type="domain" description="Cytochrome c" evidence="6">
    <location>
        <begin position="47"/>
        <end position="123"/>
    </location>
</feature>
<evidence type="ECO:0000256" key="3">
    <source>
        <dbReference type="ARBA" id="ARBA00023004"/>
    </source>
</evidence>
<dbReference type="InterPro" id="IPR009056">
    <property type="entry name" value="Cyt_c-like_dom"/>
</dbReference>
<evidence type="ECO:0000259" key="6">
    <source>
        <dbReference type="PROSITE" id="PS51007"/>
    </source>
</evidence>
<dbReference type="GO" id="GO:0009055">
    <property type="term" value="F:electron transfer activity"/>
    <property type="evidence" value="ECO:0007669"/>
    <property type="project" value="InterPro"/>
</dbReference>
<keyword evidence="1 4" id="KW-0349">Heme</keyword>
<dbReference type="InterPro" id="IPR036909">
    <property type="entry name" value="Cyt_c-like_dom_sf"/>
</dbReference>
<dbReference type="Proteomes" id="UP000189796">
    <property type="component" value="Chromosome I"/>
</dbReference>
<dbReference type="Gene3D" id="1.10.760.10">
    <property type="entry name" value="Cytochrome c-like domain"/>
    <property type="match status" value="1"/>
</dbReference>
<dbReference type="PROSITE" id="PS51257">
    <property type="entry name" value="PROKAR_LIPOPROTEIN"/>
    <property type="match status" value="1"/>
</dbReference>
<sequence>MVKSMKRRIGFCLMAGFASFVAAYGCILVPASRAQQTSAPAAGDKAAQIERGSQAFTGNGCGFCHENGGRKAGRGPQLLADAHDDDFLMSRIATGSPGHMPAFGQALPIEDIQAIIAYIRNLQP</sequence>
<evidence type="ECO:0000256" key="2">
    <source>
        <dbReference type="ARBA" id="ARBA00022723"/>
    </source>
</evidence>
<proteinExistence type="predicted"/>
<dbReference type="AlphaFoldDB" id="A0A1M5UXQ8"/>
<accession>A0A1M5UXQ8</accession>
<feature type="signal peptide" evidence="5">
    <location>
        <begin position="1"/>
        <end position="23"/>
    </location>
</feature>
<dbReference type="GO" id="GO:0020037">
    <property type="term" value="F:heme binding"/>
    <property type="evidence" value="ECO:0007669"/>
    <property type="project" value="InterPro"/>
</dbReference>
<dbReference type="Pfam" id="PF13442">
    <property type="entry name" value="Cytochrome_CBB3"/>
    <property type="match status" value="1"/>
</dbReference>
<evidence type="ECO:0000256" key="1">
    <source>
        <dbReference type="ARBA" id="ARBA00022617"/>
    </source>
</evidence>